<keyword evidence="3" id="KW-1185">Reference proteome</keyword>
<dbReference type="InterPro" id="IPR009875">
    <property type="entry name" value="PilZ_domain"/>
</dbReference>
<evidence type="ECO:0000259" key="1">
    <source>
        <dbReference type="Pfam" id="PF07238"/>
    </source>
</evidence>
<sequence>MSARGTNSEKKLPFYGAKEGSDVGVLLNSKVAVEKKNYVSTGMITYVAGDVIEVEMPQSHAFELGEKVKLIVYTSIGLFVFESSVVAKDTGALIIINPPENKRRFNEKRQHPRIAVQHPGKLNAILHGIHPRAAMSEPVEVTTVNISLGGVGVSIATTVDIQTDSRLELELDLGFPFVCTTEVVRMETTKGGIFYGTRYLELSAEKASALRAFILRNQVEDYYKEKKQRLLEQASCEAEAARPASRDSLQGELTGGMA</sequence>
<gene>
    <name evidence="2" type="ORF">IDH44_09790</name>
</gene>
<evidence type="ECO:0000313" key="2">
    <source>
        <dbReference type="EMBL" id="MBD2845479.1"/>
    </source>
</evidence>
<feature type="domain" description="PilZ" evidence="1">
    <location>
        <begin position="107"/>
        <end position="215"/>
    </location>
</feature>
<evidence type="ECO:0000313" key="3">
    <source>
        <dbReference type="Proteomes" id="UP000621560"/>
    </source>
</evidence>
<reference evidence="2" key="1">
    <citation type="submission" date="2020-09" db="EMBL/GenBank/DDBJ databases">
        <title>A novel bacterium of genus Paenibacillus, isolated from South China Sea.</title>
        <authorList>
            <person name="Huang H."/>
            <person name="Mo K."/>
            <person name="Hu Y."/>
        </authorList>
    </citation>
    <scope>NUCLEOTIDE SEQUENCE</scope>
    <source>
        <strain evidence="2">IB182496</strain>
    </source>
</reference>
<protein>
    <submittedName>
        <fullName evidence="2">PilZ domain-containing protein</fullName>
    </submittedName>
</protein>
<dbReference type="RefSeq" id="WP_190917127.1">
    <property type="nucleotide sequence ID" value="NZ_JACXIZ010000016.1"/>
</dbReference>
<dbReference type="AlphaFoldDB" id="A0A927BTY8"/>
<dbReference type="Pfam" id="PF07238">
    <property type="entry name" value="PilZ"/>
    <property type="match status" value="1"/>
</dbReference>
<comment type="caution">
    <text evidence="2">The sequence shown here is derived from an EMBL/GenBank/DDBJ whole genome shotgun (WGS) entry which is preliminary data.</text>
</comment>
<accession>A0A927BTY8</accession>
<dbReference type="Gene3D" id="2.40.10.220">
    <property type="entry name" value="predicted glycosyltransferase like domains"/>
    <property type="match status" value="1"/>
</dbReference>
<dbReference type="SUPFAM" id="SSF141371">
    <property type="entry name" value="PilZ domain-like"/>
    <property type="match status" value="1"/>
</dbReference>
<dbReference type="EMBL" id="JACXIZ010000016">
    <property type="protein sequence ID" value="MBD2845479.1"/>
    <property type="molecule type" value="Genomic_DNA"/>
</dbReference>
<organism evidence="2 3">
    <name type="scientific">Paenibacillus sabuli</name>
    <dbReference type="NCBI Taxonomy" id="2772509"/>
    <lineage>
        <taxon>Bacteria</taxon>
        <taxon>Bacillati</taxon>
        <taxon>Bacillota</taxon>
        <taxon>Bacilli</taxon>
        <taxon>Bacillales</taxon>
        <taxon>Paenibacillaceae</taxon>
        <taxon>Paenibacillus</taxon>
    </lineage>
</organism>
<dbReference type="GO" id="GO:0035438">
    <property type="term" value="F:cyclic-di-GMP binding"/>
    <property type="evidence" value="ECO:0007669"/>
    <property type="project" value="InterPro"/>
</dbReference>
<dbReference type="Proteomes" id="UP000621560">
    <property type="component" value="Unassembled WGS sequence"/>
</dbReference>
<proteinExistence type="predicted"/>
<name>A0A927BTY8_9BACL</name>